<evidence type="ECO:0000313" key="2">
    <source>
        <dbReference type="EMBL" id="KRY84457.1"/>
    </source>
</evidence>
<proteinExistence type="predicted"/>
<evidence type="ECO:0000256" key="1">
    <source>
        <dbReference type="SAM" id="MobiDB-lite"/>
    </source>
</evidence>
<dbReference type="AlphaFoldDB" id="A0A0V1FEK9"/>
<evidence type="ECO:0000313" key="3">
    <source>
        <dbReference type="Proteomes" id="UP000054995"/>
    </source>
</evidence>
<comment type="caution">
    <text evidence="2">The sequence shown here is derived from an EMBL/GenBank/DDBJ whole genome shotgun (WGS) entry which is preliminary data.</text>
</comment>
<reference evidence="2 3" key="1">
    <citation type="submission" date="2015-01" db="EMBL/GenBank/DDBJ databases">
        <title>Evolution of Trichinella species and genotypes.</title>
        <authorList>
            <person name="Korhonen P.K."/>
            <person name="Edoardo P."/>
            <person name="Giuseppe L.R."/>
            <person name="Gasser R.B."/>
        </authorList>
    </citation>
    <scope>NUCLEOTIDE SEQUENCE [LARGE SCALE GENOMIC DNA]</scope>
    <source>
        <strain evidence="2">ISS470</strain>
    </source>
</reference>
<keyword evidence="3" id="KW-1185">Reference proteome</keyword>
<dbReference type="Proteomes" id="UP000054995">
    <property type="component" value="Unassembled WGS sequence"/>
</dbReference>
<feature type="region of interest" description="Disordered" evidence="1">
    <location>
        <begin position="74"/>
        <end position="100"/>
    </location>
</feature>
<organism evidence="2 3">
    <name type="scientific">Trichinella pseudospiralis</name>
    <name type="common">Parasitic roundworm</name>
    <dbReference type="NCBI Taxonomy" id="6337"/>
    <lineage>
        <taxon>Eukaryota</taxon>
        <taxon>Metazoa</taxon>
        <taxon>Ecdysozoa</taxon>
        <taxon>Nematoda</taxon>
        <taxon>Enoplea</taxon>
        <taxon>Dorylaimia</taxon>
        <taxon>Trichinellida</taxon>
        <taxon>Trichinellidae</taxon>
        <taxon>Trichinella</taxon>
    </lineage>
</organism>
<name>A0A0V1FEK9_TRIPS</name>
<gene>
    <name evidence="2" type="ORF">T4D_8626</name>
</gene>
<dbReference type="EMBL" id="JYDT01000113">
    <property type="protein sequence ID" value="KRY84457.1"/>
    <property type="molecule type" value="Genomic_DNA"/>
</dbReference>
<accession>A0A0V1FEK9</accession>
<protein>
    <submittedName>
        <fullName evidence="2">Uncharacterized protein</fullName>
    </submittedName>
</protein>
<dbReference type="OrthoDB" id="10517164at2759"/>
<sequence length="119" mass="13064">MLATQLCQLAVDCVITDAQARRSHRLTAKPKRQDKLDFNKMIDTALTSIDLSDPQSSIGQKGQSTELCLQANPHTISLPPMDKVHQAVPGSSNTSERTDLVTKPRAVWSLADRAIPSRE</sequence>